<organism evidence="2 3">
    <name type="scientific">Pedobacter cryotolerans</name>
    <dbReference type="NCBI Taxonomy" id="2571270"/>
    <lineage>
        <taxon>Bacteria</taxon>
        <taxon>Pseudomonadati</taxon>
        <taxon>Bacteroidota</taxon>
        <taxon>Sphingobacteriia</taxon>
        <taxon>Sphingobacteriales</taxon>
        <taxon>Sphingobacteriaceae</taxon>
        <taxon>Pedobacter</taxon>
    </lineage>
</organism>
<dbReference type="Proteomes" id="UP000310477">
    <property type="component" value="Unassembled WGS sequence"/>
</dbReference>
<dbReference type="AlphaFoldDB" id="A0A4U1C6M5"/>
<feature type="chain" id="PRO_5020742829" evidence="1">
    <location>
        <begin position="24"/>
        <end position="908"/>
    </location>
</feature>
<evidence type="ECO:0000313" key="2">
    <source>
        <dbReference type="EMBL" id="TKC01746.1"/>
    </source>
</evidence>
<keyword evidence="2" id="KW-0121">Carboxypeptidase</keyword>
<dbReference type="Gene3D" id="2.60.40.1930">
    <property type="match status" value="1"/>
</dbReference>
<feature type="signal peptide" evidence="1">
    <location>
        <begin position="1"/>
        <end position="23"/>
    </location>
</feature>
<accession>A0A4U1C6M5</accession>
<evidence type="ECO:0000313" key="3">
    <source>
        <dbReference type="Proteomes" id="UP000310477"/>
    </source>
</evidence>
<gene>
    <name evidence="2" type="ORF">FA045_05695</name>
</gene>
<keyword evidence="2" id="KW-0645">Protease</keyword>
<dbReference type="RefSeq" id="WP_136875410.1">
    <property type="nucleotide sequence ID" value="NZ_SWBO01000003.1"/>
</dbReference>
<proteinExistence type="predicted"/>
<reference evidence="2 3" key="1">
    <citation type="submission" date="2019-04" db="EMBL/GenBank/DDBJ databases">
        <title>Pedobacter sp. AR-2-6 sp. nov., isolated from Arctic soil.</title>
        <authorList>
            <person name="Dahal R.H."/>
            <person name="Kim D.-U."/>
        </authorList>
    </citation>
    <scope>NUCLEOTIDE SEQUENCE [LARGE SCALE GENOMIC DNA]</scope>
    <source>
        <strain evidence="2 3">AR-2-6</strain>
    </source>
</reference>
<dbReference type="GO" id="GO:0004180">
    <property type="term" value="F:carboxypeptidase activity"/>
    <property type="evidence" value="ECO:0007669"/>
    <property type="project" value="UniProtKB-KW"/>
</dbReference>
<dbReference type="EMBL" id="SWBO01000003">
    <property type="protein sequence ID" value="TKC01746.1"/>
    <property type="molecule type" value="Genomic_DNA"/>
</dbReference>
<evidence type="ECO:0000256" key="1">
    <source>
        <dbReference type="SAM" id="SignalP"/>
    </source>
</evidence>
<name>A0A4U1C6M5_9SPHI</name>
<sequence length="908" mass="101450">MRLTRILFTIIAFLFIAQLNAFAQDADSIALSNILAKTKKLSDEQPVEKVYLHFDKPYYAVADTMWFKAYVTIEQNIPSPLSKIVYVDVYTDQDSLVQSLRLPLKNSVAYGQIPLNMQNFKQGNYYVRAYTLWMLNFSDSYFFSKPIVLGEAIDKQLITNISFNNEQTDKGIKTTAKIQFRDLTKKPYANKTVNWRVLSNFDEYTRGRGTTDQNGIITVTFNSKVGEPINRGNILTDIAIADKETASASFKLKQTLNDIDFQFFPEGGEFINGIPNQMGFKALKVSGLGIDAKGTITDDQNNEITAFTTSNAGMGSFFITPETGKNYKAKVTFKDGSIKTYNLPKSAASGITLQVINSTDEFINLKILANTAYYEANKDKVFFLVAQNSNVTYYAAKASLKNQIIITKIPKKNFPSGIAQITLFNANSEAISERLAFVMHKEAMNLTLKTDLPSYKPRQKVKMTVDAKSAGLPIVGDFSIAVIDEQKVPTDEHTETTILSALLLTSDLKGYVEKPNYYFTKTDDKKIADLDKLMLTQGYRRFAYKDILEGKYPLVSYLPEQGINISGTLRDRTGMPIKKGSVRLMVTGKPISAQLLTTNMGLFNFQNLNFPDSSQVVISAKYNPNAANLMIMLDGSPSPASPKNINAPDEITNIDTMLSSYLNNSQRQYRYLRTLKTVEIKGAAIKKPSHADHGALSGLSPMPDHLLSSDRFSGGCNFLLDCLKTQATGLTFDIENFYVTRDFNQGNKTPVQVFINGTPVDARDINNVSVADLESVEIFLRDDLGTVDRAYGTKGVLVINTKKAPVGQKISRQELMDMIPKTNVISFNPMGYTKEREFYSPKYLPNAVINSNDLRTTIYWNPKVITDEKGLANFEFFNADGRGSYKAVIEGFDKNGNLGRAVYRYTVK</sequence>
<keyword evidence="3" id="KW-1185">Reference proteome</keyword>
<keyword evidence="1" id="KW-0732">Signal</keyword>
<keyword evidence="2" id="KW-0378">Hydrolase</keyword>
<comment type="caution">
    <text evidence="2">The sequence shown here is derived from an EMBL/GenBank/DDBJ whole genome shotgun (WGS) entry which is preliminary data.</text>
</comment>
<protein>
    <submittedName>
        <fullName evidence="2">Carboxypeptidase regulatory-like domain-containing protein</fullName>
    </submittedName>
</protein>
<dbReference type="OrthoDB" id="609485at2"/>